<protein>
    <submittedName>
        <fullName evidence="1">Uncharacterized protein</fullName>
    </submittedName>
</protein>
<dbReference type="AlphaFoldDB" id="A0AA40AVQ3"/>
<evidence type="ECO:0000313" key="1">
    <source>
        <dbReference type="EMBL" id="KAK0722912.1"/>
    </source>
</evidence>
<proteinExistence type="predicted"/>
<dbReference type="Proteomes" id="UP001172101">
    <property type="component" value="Unassembled WGS sequence"/>
</dbReference>
<dbReference type="EMBL" id="JAUIRO010000003">
    <property type="protein sequence ID" value="KAK0722912.1"/>
    <property type="molecule type" value="Genomic_DNA"/>
</dbReference>
<comment type="caution">
    <text evidence="1">The sequence shown here is derived from an EMBL/GenBank/DDBJ whole genome shotgun (WGS) entry which is preliminary data.</text>
</comment>
<sequence length="66" mass="7649">MCCRRGFHFLSGRPRFAWPRNQPIIVQRTGPKFVPHSWCLTINTFMPSFPLASRMLINGKNAALKF</sequence>
<gene>
    <name evidence="1" type="ORF">B0T26DRAFT_704559</name>
</gene>
<keyword evidence="2" id="KW-1185">Reference proteome</keyword>
<evidence type="ECO:0000313" key="2">
    <source>
        <dbReference type="Proteomes" id="UP001172101"/>
    </source>
</evidence>
<organism evidence="1 2">
    <name type="scientific">Lasiosphaeria miniovina</name>
    <dbReference type="NCBI Taxonomy" id="1954250"/>
    <lineage>
        <taxon>Eukaryota</taxon>
        <taxon>Fungi</taxon>
        <taxon>Dikarya</taxon>
        <taxon>Ascomycota</taxon>
        <taxon>Pezizomycotina</taxon>
        <taxon>Sordariomycetes</taxon>
        <taxon>Sordariomycetidae</taxon>
        <taxon>Sordariales</taxon>
        <taxon>Lasiosphaeriaceae</taxon>
        <taxon>Lasiosphaeria</taxon>
    </lineage>
</organism>
<dbReference type="GeneID" id="85324988"/>
<accession>A0AA40AVQ3</accession>
<name>A0AA40AVQ3_9PEZI</name>
<feature type="non-terminal residue" evidence="1">
    <location>
        <position position="66"/>
    </location>
</feature>
<dbReference type="RefSeq" id="XP_060298836.1">
    <property type="nucleotide sequence ID" value="XM_060441718.1"/>
</dbReference>
<reference evidence="1" key="1">
    <citation type="submission" date="2023-06" db="EMBL/GenBank/DDBJ databases">
        <title>Genome-scale phylogeny and comparative genomics of the fungal order Sordariales.</title>
        <authorList>
            <consortium name="Lawrence Berkeley National Laboratory"/>
            <person name="Hensen N."/>
            <person name="Bonometti L."/>
            <person name="Westerberg I."/>
            <person name="Brannstrom I.O."/>
            <person name="Guillou S."/>
            <person name="Cros-Aarteil S."/>
            <person name="Calhoun S."/>
            <person name="Haridas S."/>
            <person name="Kuo A."/>
            <person name="Mondo S."/>
            <person name="Pangilinan J."/>
            <person name="Riley R."/>
            <person name="LaButti K."/>
            <person name="Andreopoulos B."/>
            <person name="Lipzen A."/>
            <person name="Chen C."/>
            <person name="Yanf M."/>
            <person name="Daum C."/>
            <person name="Ng V."/>
            <person name="Clum A."/>
            <person name="Steindorff A."/>
            <person name="Ohm R."/>
            <person name="Martin F."/>
            <person name="Silar P."/>
            <person name="Natvig D."/>
            <person name="Lalanne C."/>
            <person name="Gautier V."/>
            <person name="Ament-velasquez S.L."/>
            <person name="Kruys A."/>
            <person name="Hutchinson M.I."/>
            <person name="Powell A.J."/>
            <person name="Barry K."/>
            <person name="Miller A.N."/>
            <person name="Grigoriev I.V."/>
            <person name="Debuchy R."/>
            <person name="Gladieux P."/>
            <person name="Thoren M.H."/>
            <person name="Johannesson H."/>
        </authorList>
    </citation>
    <scope>NUCLEOTIDE SEQUENCE</scope>
    <source>
        <strain evidence="1">SMH2392-1A</strain>
    </source>
</reference>